<protein>
    <submittedName>
        <fullName evidence="5">Glycosyl transferase group 1</fullName>
    </submittedName>
</protein>
<dbReference type="SUPFAM" id="SSF53756">
    <property type="entry name" value="UDP-Glycosyltransferase/glycogen phosphorylase"/>
    <property type="match status" value="1"/>
</dbReference>
<dbReference type="PANTHER" id="PTHR12526">
    <property type="entry name" value="GLYCOSYLTRANSFERASE"/>
    <property type="match status" value="1"/>
</dbReference>
<dbReference type="eggNOG" id="COG0438">
    <property type="taxonomic scope" value="Bacteria"/>
</dbReference>
<gene>
    <name evidence="5" type="ordered locus">Rahaq_4337</name>
</gene>
<dbReference type="GO" id="GO:1901135">
    <property type="term" value="P:carbohydrate derivative metabolic process"/>
    <property type="evidence" value="ECO:0007669"/>
    <property type="project" value="UniProtKB-ARBA"/>
</dbReference>
<dbReference type="OrthoDB" id="4611853at2"/>
<evidence type="ECO:0000313" key="5">
    <source>
        <dbReference type="EMBL" id="ADW75923.1"/>
    </source>
</evidence>
<reference evidence="5 6" key="2">
    <citation type="journal article" date="2012" name="J. Bacteriol.">
        <title>Complete Genome Sequence of Rahnella sp. Strain Y9602, a Gammaproteobacterium Isolate from Metal- and Radionuclide-Contaminated Soil.</title>
        <authorList>
            <person name="Martinez R.J."/>
            <person name="Bruce D."/>
            <person name="Detter C."/>
            <person name="Goodwin L.A."/>
            <person name="Han J."/>
            <person name="Han C.S."/>
            <person name="Held B."/>
            <person name="Land M.L."/>
            <person name="Mikhailova N."/>
            <person name="Nolan M."/>
            <person name="Pennacchio L."/>
            <person name="Pitluck S."/>
            <person name="Tapia R."/>
            <person name="Woyke T."/>
            <person name="Sobecky P.A."/>
        </authorList>
    </citation>
    <scope>NUCLEOTIDE SEQUENCE [LARGE SCALE GENOMIC DNA]</scope>
    <source>
        <strain evidence="5 6">Y9602</strain>
    </source>
</reference>
<reference evidence="6" key="1">
    <citation type="submission" date="2011-01" db="EMBL/GenBank/DDBJ databases">
        <title>Complete sequence of chromosome of Rahnella sp. Y9602.</title>
        <authorList>
            <consortium name="US DOE Joint Genome Institute"/>
            <person name="Lucas S."/>
            <person name="Copeland A."/>
            <person name="Lapidus A."/>
            <person name="Cheng J.-F."/>
            <person name="Goodwin L."/>
            <person name="Pitluck S."/>
            <person name="Lu M."/>
            <person name="Detter J.C."/>
            <person name="Han C."/>
            <person name="Tapia R."/>
            <person name="Land M."/>
            <person name="Hauser L."/>
            <person name="Kyrpides N."/>
            <person name="Ivanova N."/>
            <person name="Ovchinnikova G."/>
            <person name="Pagani I."/>
            <person name="Sobecky P.A."/>
            <person name="Martinez R.J."/>
            <person name="Woyke T."/>
        </authorList>
    </citation>
    <scope>NUCLEOTIDE SEQUENCE [LARGE SCALE GENOMIC DNA]</scope>
    <source>
        <strain evidence="6">Y9602</strain>
    </source>
</reference>
<dbReference type="Proteomes" id="UP000007257">
    <property type="component" value="Chromosome"/>
</dbReference>
<evidence type="ECO:0000259" key="3">
    <source>
        <dbReference type="Pfam" id="PF00534"/>
    </source>
</evidence>
<dbReference type="InterPro" id="IPR028098">
    <property type="entry name" value="Glyco_trans_4-like_N"/>
</dbReference>
<keyword evidence="2 5" id="KW-0808">Transferase</keyword>
<dbReference type="GO" id="GO:0016757">
    <property type="term" value="F:glycosyltransferase activity"/>
    <property type="evidence" value="ECO:0007669"/>
    <property type="project" value="UniProtKB-KW"/>
</dbReference>
<keyword evidence="1" id="KW-0328">Glycosyltransferase</keyword>
<feature type="domain" description="Glycosyltransferase subfamily 4-like N-terminal" evidence="4">
    <location>
        <begin position="54"/>
        <end position="206"/>
    </location>
</feature>
<evidence type="ECO:0000313" key="6">
    <source>
        <dbReference type="Proteomes" id="UP000007257"/>
    </source>
</evidence>
<evidence type="ECO:0000259" key="4">
    <source>
        <dbReference type="Pfam" id="PF13439"/>
    </source>
</evidence>
<evidence type="ECO:0000256" key="1">
    <source>
        <dbReference type="ARBA" id="ARBA00022676"/>
    </source>
</evidence>
<proteinExistence type="predicted"/>
<dbReference type="Pfam" id="PF13439">
    <property type="entry name" value="Glyco_transf_4"/>
    <property type="match status" value="1"/>
</dbReference>
<dbReference type="CDD" id="cd03811">
    <property type="entry name" value="GT4_GT28_WabH-like"/>
    <property type="match status" value="1"/>
</dbReference>
<organism evidence="5 6">
    <name type="scientific">Rahnella sp. (strain Y9602)</name>
    <dbReference type="NCBI Taxonomy" id="2703885"/>
    <lineage>
        <taxon>Bacteria</taxon>
        <taxon>Pseudomonadati</taxon>
        <taxon>Pseudomonadota</taxon>
        <taxon>Gammaproteobacteria</taxon>
        <taxon>Enterobacterales</taxon>
        <taxon>Yersiniaceae</taxon>
        <taxon>Rahnella</taxon>
    </lineage>
</organism>
<dbReference type="AlphaFoldDB" id="A0A0H3FLJ8"/>
<dbReference type="RefSeq" id="WP_013577608.1">
    <property type="nucleotide sequence ID" value="NC_015061.1"/>
</dbReference>
<dbReference type="InterPro" id="IPR001296">
    <property type="entry name" value="Glyco_trans_1"/>
</dbReference>
<dbReference type="GeneID" id="95419377"/>
<dbReference type="HOGENOM" id="CLU_009583_0_4_6"/>
<accession>A0A0H3FLJ8</accession>
<dbReference type="EMBL" id="CP002505">
    <property type="protein sequence ID" value="ADW75923.1"/>
    <property type="molecule type" value="Genomic_DNA"/>
</dbReference>
<dbReference type="PANTHER" id="PTHR12526:SF629">
    <property type="entry name" value="TEICHURONIC ACID BIOSYNTHESIS GLYCOSYLTRANSFERASE TUAH-RELATED"/>
    <property type="match status" value="1"/>
</dbReference>
<feature type="domain" description="Glycosyl transferase family 1" evidence="3">
    <location>
        <begin position="214"/>
        <end position="378"/>
    </location>
</feature>
<dbReference type="Pfam" id="PF00534">
    <property type="entry name" value="Glycos_transf_1"/>
    <property type="match status" value="1"/>
</dbReference>
<sequence length="407" mass="46224">MGQDRSKILLLDSGKEWGGGTNSMLELLKRIDREKYEISCCFYNDYARDNGETISQILNSLNVPVFFIPQVKQPAWAKIAKEVLRTLFFFSSNLRQKAIYSIDKIWRINPNIRKIHSLLELGQFDILYMNNQPSSNVEGYYSTAGLPTEIVQHCRIEPVLNREVVRIVNRFCHSIISVSQGVQEQLLKRGVRKELCFTVFNGIDIHQPLPEGTKIREELAADNDTFIFGSIGSLINRKAHHFTLLALDKFNRAFPEAKWKMVFVGEGPNLRRLIQQTSALNMMDKVVFTGFQSNALEYLSAFDAFILGSKSEGLPRVVLESMLLKTPVIGSNVTGTAELIKNAETGMLFEYGDIDMLFNHMKTLYLNAHLRNEIAEQANLTVREKFAIEKYVSGVETVLSSVKKKQG</sequence>
<evidence type="ECO:0000256" key="2">
    <source>
        <dbReference type="ARBA" id="ARBA00022679"/>
    </source>
</evidence>
<dbReference type="KEGG" id="rah:Rahaq_4337"/>
<name>A0A0H3FLJ8_RAHSY</name>
<dbReference type="Gene3D" id="3.40.50.2000">
    <property type="entry name" value="Glycogen Phosphorylase B"/>
    <property type="match status" value="2"/>
</dbReference>